<evidence type="ECO:0000259" key="2">
    <source>
        <dbReference type="Pfam" id="PF00188"/>
    </source>
</evidence>
<evidence type="ECO:0000256" key="1">
    <source>
        <dbReference type="SAM" id="MobiDB-lite"/>
    </source>
</evidence>
<evidence type="ECO:0000313" key="5">
    <source>
        <dbReference type="Proteomes" id="UP000572907"/>
    </source>
</evidence>
<feature type="domain" description="SCP" evidence="2">
    <location>
        <begin position="358"/>
        <end position="473"/>
    </location>
</feature>
<dbReference type="Pfam" id="PF00188">
    <property type="entry name" value="CAP"/>
    <property type="match status" value="2"/>
</dbReference>
<feature type="domain" description="TerD" evidence="3">
    <location>
        <begin position="26"/>
        <end position="154"/>
    </location>
</feature>
<feature type="domain" description="SCP" evidence="2">
    <location>
        <begin position="224"/>
        <end position="338"/>
    </location>
</feature>
<gene>
    <name evidence="4" type="ORF">FHS41_000045</name>
</gene>
<dbReference type="InterPro" id="IPR014044">
    <property type="entry name" value="CAP_dom"/>
</dbReference>
<sequence>MISELVPGGNLALPGGAVTVRVPGPFDVSALISDDSGKVGGDGDFVFYNQPAAPGAVLRGDTLTVDPATLRAGATRVTVAVSPAEPGTTLGRLPSPTLHVTDVGGRRLTRFTPPRPRQETVLLLAEFYRRGDRWKLRALGQGYADGLAGVARDFGVDVVDDPSAPEPGALDSGVRRAALAPAAGQARVSATRHRAATEPADRAAHSPGFPAFTPSALGPDGFVALVNSARSDAGSPPATLDARLASAAREHAAAMAMTGRLGVESRDGVSVYQRVTGAGYAYLTVGEHLVSGPRTPAEFVAYCLRTDIPRRTLLDPAFTHTGLAHVHDGPSGDTYWTALWARPFTPDGLAGTAAAVTDLTNRERARAGLPPLAVDPLLTSAAQAHSTDMVARAFYSHTAPDGSRPWDRAAAAGSTRRSIGENIACGQRSPADVVEGWMNSPGHRANILKPGFTHIGIGFAGGGRAGMYWTQLFGA</sequence>
<dbReference type="Gene3D" id="3.40.33.10">
    <property type="entry name" value="CAP"/>
    <property type="match status" value="2"/>
</dbReference>
<dbReference type="Proteomes" id="UP000572907">
    <property type="component" value="Unassembled WGS sequence"/>
</dbReference>
<evidence type="ECO:0000313" key="4">
    <source>
        <dbReference type="EMBL" id="MBB3073576.1"/>
    </source>
</evidence>
<dbReference type="Gene3D" id="2.60.60.30">
    <property type="entry name" value="sav2460 like domains"/>
    <property type="match status" value="1"/>
</dbReference>
<comment type="caution">
    <text evidence="4">The sequence shown here is derived from an EMBL/GenBank/DDBJ whole genome shotgun (WGS) entry which is preliminary data.</text>
</comment>
<proteinExistence type="predicted"/>
<reference evidence="4 5" key="1">
    <citation type="submission" date="2020-08" db="EMBL/GenBank/DDBJ databases">
        <title>Genomic Encyclopedia of Type Strains, Phase III (KMG-III): the genomes of soil and plant-associated and newly described type strains.</title>
        <authorList>
            <person name="Whitman W."/>
        </authorList>
    </citation>
    <scope>NUCLEOTIDE SEQUENCE [LARGE SCALE GENOMIC DNA]</scope>
    <source>
        <strain evidence="4 5">CECT 3237</strain>
    </source>
</reference>
<feature type="region of interest" description="Disordered" evidence="1">
    <location>
        <begin position="181"/>
        <end position="208"/>
    </location>
</feature>
<protein>
    <submittedName>
        <fullName evidence="4">Uncharacterized protein YkwD/stress response protein SCP2</fullName>
    </submittedName>
</protein>
<accession>A0A7W5EYQ3</accession>
<dbReference type="InterPro" id="IPR003325">
    <property type="entry name" value="TerD"/>
</dbReference>
<dbReference type="PANTHER" id="PTHR31157">
    <property type="entry name" value="SCP DOMAIN-CONTAINING PROTEIN"/>
    <property type="match status" value="1"/>
</dbReference>
<dbReference type="CDD" id="cd05379">
    <property type="entry name" value="CAP_bacterial"/>
    <property type="match status" value="1"/>
</dbReference>
<dbReference type="EMBL" id="JACHXE010000001">
    <property type="protein sequence ID" value="MBB3073576.1"/>
    <property type="molecule type" value="Genomic_DNA"/>
</dbReference>
<organism evidence="4 5">
    <name type="scientific">Streptomyces violarus</name>
    <dbReference type="NCBI Taxonomy" id="67380"/>
    <lineage>
        <taxon>Bacteria</taxon>
        <taxon>Bacillati</taxon>
        <taxon>Actinomycetota</taxon>
        <taxon>Actinomycetes</taxon>
        <taxon>Kitasatosporales</taxon>
        <taxon>Streptomycetaceae</taxon>
        <taxon>Streptomyces</taxon>
    </lineage>
</organism>
<dbReference type="PANTHER" id="PTHR31157:SF1">
    <property type="entry name" value="SCP DOMAIN-CONTAINING PROTEIN"/>
    <property type="match status" value="1"/>
</dbReference>
<dbReference type="AlphaFoldDB" id="A0A7W5EYQ3"/>
<dbReference type="Pfam" id="PF02342">
    <property type="entry name" value="TerD"/>
    <property type="match status" value="1"/>
</dbReference>
<evidence type="ECO:0000259" key="3">
    <source>
        <dbReference type="Pfam" id="PF02342"/>
    </source>
</evidence>
<keyword evidence="5" id="KW-1185">Reference proteome</keyword>
<dbReference type="CDD" id="cd06974">
    <property type="entry name" value="TerD_like"/>
    <property type="match status" value="1"/>
</dbReference>
<dbReference type="SUPFAM" id="SSF55797">
    <property type="entry name" value="PR-1-like"/>
    <property type="match status" value="2"/>
</dbReference>
<dbReference type="InterPro" id="IPR035940">
    <property type="entry name" value="CAP_sf"/>
</dbReference>
<name>A0A7W5EYQ3_9ACTN</name>
<feature type="compositionally biased region" description="Basic and acidic residues" evidence="1">
    <location>
        <begin position="195"/>
        <end position="204"/>
    </location>
</feature>